<dbReference type="GO" id="GO:0034625">
    <property type="term" value="P:fatty acid elongation, monounsaturated fatty acid"/>
    <property type="evidence" value="ECO:0007669"/>
    <property type="project" value="TreeGrafter"/>
</dbReference>
<keyword evidence="4 11" id="KW-0808">Transferase</keyword>
<dbReference type="AlphaFoldDB" id="A0A8R1DZ52"/>
<dbReference type="Proteomes" id="UP000005237">
    <property type="component" value="Unassembled WGS sequence"/>
</dbReference>
<feature type="transmembrane region" description="Helical" evidence="11">
    <location>
        <begin position="145"/>
        <end position="162"/>
    </location>
</feature>
<evidence type="ECO:0000256" key="1">
    <source>
        <dbReference type="ARBA" id="ARBA00004141"/>
    </source>
</evidence>
<name>A0A8R1DZ52_CAEJA</name>
<feature type="transmembrane region" description="Helical" evidence="11">
    <location>
        <begin position="30"/>
        <end position="52"/>
    </location>
</feature>
<dbReference type="GO" id="GO:0030148">
    <property type="term" value="P:sphingolipid biosynthetic process"/>
    <property type="evidence" value="ECO:0007669"/>
    <property type="project" value="TreeGrafter"/>
</dbReference>
<feature type="transmembrane region" description="Helical" evidence="11">
    <location>
        <begin position="168"/>
        <end position="188"/>
    </location>
</feature>
<protein>
    <submittedName>
        <fullName evidence="12">Elongation of very long chain fatty acids protein</fullName>
    </submittedName>
</protein>
<evidence type="ECO:0000256" key="11">
    <source>
        <dbReference type="RuleBase" id="RU361115"/>
    </source>
</evidence>
<dbReference type="GO" id="GO:0019367">
    <property type="term" value="P:fatty acid elongation, saturated fatty acid"/>
    <property type="evidence" value="ECO:0007669"/>
    <property type="project" value="TreeGrafter"/>
</dbReference>
<comment type="subcellular location">
    <subcellularLocation>
        <location evidence="1">Membrane</location>
        <topology evidence="1">Multi-pass membrane protein</topology>
    </subcellularLocation>
</comment>
<comment type="pathway">
    <text evidence="2">Lipid metabolism; fatty acid biosynthesis.</text>
</comment>
<dbReference type="PANTHER" id="PTHR11157">
    <property type="entry name" value="FATTY ACID ACYL TRANSFERASE-RELATED"/>
    <property type="match status" value="1"/>
</dbReference>
<evidence type="ECO:0000313" key="12">
    <source>
        <dbReference type="EnsemblMetazoa" id="CJA15831.1"/>
    </source>
</evidence>
<keyword evidence="3 11" id="KW-0444">Lipid biosynthesis</keyword>
<evidence type="ECO:0000256" key="6">
    <source>
        <dbReference type="ARBA" id="ARBA00022832"/>
    </source>
</evidence>
<dbReference type="OMA" id="HQAWARW"/>
<dbReference type="InterPro" id="IPR002076">
    <property type="entry name" value="ELO_fam"/>
</dbReference>
<sequence length="278" mass="31844">MSTATASSSQAATLTDIFTKPWSLQQTDSYMSTFVPLSYKIMVGYLITIYLGQKLMAYRKPFDLQNVLALWNFGFSLFSGIAAYYLIPELYGVFRKDGFVASYCQNESYYTDATTGFWGWAFVMSKAPELGDTMFLVLRKKPVIFMHWYHHALTFVYAVITYSEHQAWARWSLALNLTVHTIMYFYFAVRALNITTPRPVAKFITTIQIVQFIISCYIFGHLVFIKSANSVPGCAVSWNVLTIGGLMYISYLFLFAKFFYKAYIQKKSPSKSSGKKNE</sequence>
<feature type="transmembrane region" description="Helical" evidence="11">
    <location>
        <begin position="64"/>
        <end position="87"/>
    </location>
</feature>
<keyword evidence="6 11" id="KW-0276">Fatty acid metabolism</keyword>
<evidence type="ECO:0000256" key="3">
    <source>
        <dbReference type="ARBA" id="ARBA00022516"/>
    </source>
</evidence>
<accession>A0A8R1DZ52</accession>
<feature type="transmembrane region" description="Helical" evidence="11">
    <location>
        <begin position="236"/>
        <end position="260"/>
    </location>
</feature>
<organism evidence="12 13">
    <name type="scientific">Caenorhabditis japonica</name>
    <dbReference type="NCBI Taxonomy" id="281687"/>
    <lineage>
        <taxon>Eukaryota</taxon>
        <taxon>Metazoa</taxon>
        <taxon>Ecdysozoa</taxon>
        <taxon>Nematoda</taxon>
        <taxon>Chromadorea</taxon>
        <taxon>Rhabditida</taxon>
        <taxon>Rhabditina</taxon>
        <taxon>Rhabditomorpha</taxon>
        <taxon>Rhabditoidea</taxon>
        <taxon>Rhabditidae</taxon>
        <taxon>Peloderinae</taxon>
        <taxon>Caenorhabditis</taxon>
    </lineage>
</organism>
<dbReference type="GO" id="GO:0009922">
    <property type="term" value="F:fatty acid elongase activity"/>
    <property type="evidence" value="ECO:0007669"/>
    <property type="project" value="InterPro"/>
</dbReference>
<evidence type="ECO:0000256" key="8">
    <source>
        <dbReference type="ARBA" id="ARBA00023098"/>
    </source>
</evidence>
<reference evidence="12" key="2">
    <citation type="submission" date="2022-06" db="UniProtKB">
        <authorList>
            <consortium name="EnsemblMetazoa"/>
        </authorList>
    </citation>
    <scope>IDENTIFICATION</scope>
    <source>
        <strain evidence="12">DF5081</strain>
    </source>
</reference>
<feature type="transmembrane region" description="Helical" evidence="11">
    <location>
        <begin position="200"/>
        <end position="224"/>
    </location>
</feature>
<keyword evidence="8 11" id="KW-0443">Lipid metabolism</keyword>
<keyword evidence="10 11" id="KW-0275">Fatty acid biosynthesis</keyword>
<evidence type="ECO:0000256" key="10">
    <source>
        <dbReference type="ARBA" id="ARBA00023160"/>
    </source>
</evidence>
<comment type="similarity">
    <text evidence="11">Belongs to the ELO family.</text>
</comment>
<keyword evidence="9 11" id="KW-0472">Membrane</keyword>
<evidence type="ECO:0000313" key="13">
    <source>
        <dbReference type="Proteomes" id="UP000005237"/>
    </source>
</evidence>
<keyword evidence="7 11" id="KW-1133">Transmembrane helix</keyword>
<proteinExistence type="inferred from homology"/>
<dbReference type="GO" id="GO:0005789">
    <property type="term" value="C:endoplasmic reticulum membrane"/>
    <property type="evidence" value="ECO:0007669"/>
    <property type="project" value="TreeGrafter"/>
</dbReference>
<evidence type="ECO:0000256" key="5">
    <source>
        <dbReference type="ARBA" id="ARBA00022692"/>
    </source>
</evidence>
<evidence type="ECO:0000256" key="2">
    <source>
        <dbReference type="ARBA" id="ARBA00005194"/>
    </source>
</evidence>
<dbReference type="EnsemblMetazoa" id="CJA15831.1">
    <property type="protein sequence ID" value="CJA15831.1"/>
    <property type="gene ID" value="WBGene00135035"/>
</dbReference>
<dbReference type="GO" id="GO:0034626">
    <property type="term" value="P:fatty acid elongation, polyunsaturated fatty acid"/>
    <property type="evidence" value="ECO:0007669"/>
    <property type="project" value="TreeGrafter"/>
</dbReference>
<keyword evidence="5 11" id="KW-0812">Transmembrane</keyword>
<keyword evidence="13" id="KW-1185">Reference proteome</keyword>
<reference evidence="13" key="1">
    <citation type="submission" date="2010-08" db="EMBL/GenBank/DDBJ databases">
        <authorList>
            <consortium name="Caenorhabditis japonica Sequencing Consortium"/>
            <person name="Wilson R.K."/>
        </authorList>
    </citation>
    <scope>NUCLEOTIDE SEQUENCE [LARGE SCALE GENOMIC DNA]</scope>
    <source>
        <strain evidence="13">DF5081</strain>
    </source>
</reference>
<evidence type="ECO:0000256" key="7">
    <source>
        <dbReference type="ARBA" id="ARBA00022989"/>
    </source>
</evidence>
<evidence type="ECO:0000256" key="9">
    <source>
        <dbReference type="ARBA" id="ARBA00023136"/>
    </source>
</evidence>
<evidence type="ECO:0000256" key="4">
    <source>
        <dbReference type="ARBA" id="ARBA00022679"/>
    </source>
</evidence>
<dbReference type="Pfam" id="PF01151">
    <property type="entry name" value="ELO"/>
    <property type="match status" value="1"/>
</dbReference>
<dbReference type="PANTHER" id="PTHR11157:SF30">
    <property type="entry name" value="ELONGATION OF LONG CHAIN FATTY ACIDS PROTEIN 2"/>
    <property type="match status" value="1"/>
</dbReference>
<dbReference type="GO" id="GO:0042761">
    <property type="term" value="P:very long-chain fatty acid biosynthetic process"/>
    <property type="evidence" value="ECO:0007669"/>
    <property type="project" value="TreeGrafter"/>
</dbReference>